<evidence type="ECO:0000256" key="1">
    <source>
        <dbReference type="SAM" id="MobiDB-lite"/>
    </source>
</evidence>
<feature type="region of interest" description="Disordered" evidence="1">
    <location>
        <begin position="49"/>
        <end position="68"/>
    </location>
</feature>
<evidence type="ECO:0000313" key="2">
    <source>
        <dbReference type="EMBL" id="MPC28003.1"/>
    </source>
</evidence>
<dbReference type="Proteomes" id="UP000324222">
    <property type="component" value="Unassembled WGS sequence"/>
</dbReference>
<proteinExistence type="predicted"/>
<name>A0A5B7E406_PORTR</name>
<protein>
    <submittedName>
        <fullName evidence="2">Uncharacterized protein</fullName>
    </submittedName>
</protein>
<sequence>MQGGVDSSMARRHLGYAYPQPALNSGLFYLIPGQFIWAEEQDLMLSTTRQAGPGQGRDVISPPAPPGRDVTVAGTFQMPSLSGSLRLYVPRFTVLYPSETIVLLAMSSLSPHRYVRRLATKQTAMSRALRKNPKHPKDAS</sequence>
<keyword evidence="3" id="KW-1185">Reference proteome</keyword>
<accession>A0A5B7E406</accession>
<dbReference type="EMBL" id="VSRR010001839">
    <property type="protein sequence ID" value="MPC28003.1"/>
    <property type="molecule type" value="Genomic_DNA"/>
</dbReference>
<organism evidence="2 3">
    <name type="scientific">Portunus trituberculatus</name>
    <name type="common">Swimming crab</name>
    <name type="synonym">Neptunus trituberculatus</name>
    <dbReference type="NCBI Taxonomy" id="210409"/>
    <lineage>
        <taxon>Eukaryota</taxon>
        <taxon>Metazoa</taxon>
        <taxon>Ecdysozoa</taxon>
        <taxon>Arthropoda</taxon>
        <taxon>Crustacea</taxon>
        <taxon>Multicrustacea</taxon>
        <taxon>Malacostraca</taxon>
        <taxon>Eumalacostraca</taxon>
        <taxon>Eucarida</taxon>
        <taxon>Decapoda</taxon>
        <taxon>Pleocyemata</taxon>
        <taxon>Brachyura</taxon>
        <taxon>Eubrachyura</taxon>
        <taxon>Portunoidea</taxon>
        <taxon>Portunidae</taxon>
        <taxon>Portuninae</taxon>
        <taxon>Portunus</taxon>
    </lineage>
</organism>
<gene>
    <name evidence="2" type="ORF">E2C01_021196</name>
</gene>
<reference evidence="2 3" key="1">
    <citation type="submission" date="2019-05" db="EMBL/GenBank/DDBJ databases">
        <title>Another draft genome of Portunus trituberculatus and its Hox gene families provides insights of decapod evolution.</title>
        <authorList>
            <person name="Jeong J.-H."/>
            <person name="Song I."/>
            <person name="Kim S."/>
            <person name="Choi T."/>
            <person name="Kim D."/>
            <person name="Ryu S."/>
            <person name="Kim W."/>
        </authorList>
    </citation>
    <scope>NUCLEOTIDE SEQUENCE [LARGE SCALE GENOMIC DNA]</scope>
    <source>
        <tissue evidence="2">Muscle</tissue>
    </source>
</reference>
<dbReference type="AlphaFoldDB" id="A0A5B7E406"/>
<evidence type="ECO:0000313" key="3">
    <source>
        <dbReference type="Proteomes" id="UP000324222"/>
    </source>
</evidence>
<comment type="caution">
    <text evidence="2">The sequence shown here is derived from an EMBL/GenBank/DDBJ whole genome shotgun (WGS) entry which is preliminary data.</text>
</comment>